<dbReference type="PROSITE" id="PS51094">
    <property type="entry name" value="PTS_EIIA_TYPE_2"/>
    <property type="match status" value="1"/>
</dbReference>
<protein>
    <submittedName>
        <fullName evidence="1">PTS fructose transporter subunit IIA</fullName>
    </submittedName>
</protein>
<proteinExistence type="predicted"/>
<evidence type="ECO:0000313" key="1">
    <source>
        <dbReference type="EMBL" id="TRZ28464.1"/>
    </source>
</evidence>
<organism evidence="1 2">
    <name type="scientific">Enterococcus avium</name>
    <name type="common">Streptococcus avium</name>
    <dbReference type="NCBI Taxonomy" id="33945"/>
    <lineage>
        <taxon>Bacteria</taxon>
        <taxon>Bacillati</taxon>
        <taxon>Bacillota</taxon>
        <taxon>Bacilli</taxon>
        <taxon>Lactobacillales</taxon>
        <taxon>Enterococcaceae</taxon>
        <taxon>Enterococcus</taxon>
    </lineage>
</organism>
<dbReference type="AlphaFoldDB" id="A0A4P8KAN4"/>
<dbReference type="Proteomes" id="UP000316316">
    <property type="component" value="Unassembled WGS sequence"/>
</dbReference>
<dbReference type="EMBL" id="PDXQ01000002">
    <property type="protein sequence ID" value="TRZ28464.1"/>
    <property type="molecule type" value="Genomic_DNA"/>
</dbReference>
<name>A0A4P8KAN4_ENTAV</name>
<comment type="caution">
    <text evidence="1">The sequence shown here is derived from an EMBL/GenBank/DDBJ whole genome shotgun (WGS) entry which is preliminary data.</text>
</comment>
<dbReference type="CDD" id="cd00211">
    <property type="entry name" value="PTS_IIA_fru"/>
    <property type="match status" value="1"/>
</dbReference>
<dbReference type="PANTHER" id="PTHR47738:SF3">
    <property type="entry name" value="PHOSPHOTRANSFERASE SYSTEM MANNITOL_FRUCTOSE-SPECIFIC IIA DOMAIN CONTAINING PROTEIN"/>
    <property type="match status" value="1"/>
</dbReference>
<dbReference type="PANTHER" id="PTHR47738">
    <property type="entry name" value="PTS SYSTEM FRUCTOSE-LIKE EIIA COMPONENT-RELATED"/>
    <property type="match status" value="1"/>
</dbReference>
<sequence>MNVNDLIREDLVIFSNAKTKTEAISELADVLYGNNKVKESYKKAVLEREAAFPTGLETEHFGIAIPHTDSIHVKEPAVSIALLENKLPFIQMGSSDEDVQVEVIFMLALKKAEDQLEVLQVFVDLIQDDSFMERLVTSKNAKEIIQTIHEFSEQMT</sequence>
<reference evidence="1 2" key="1">
    <citation type="submission" date="2017-10" db="EMBL/GenBank/DDBJ databases">
        <title>FDA dAtabase for Regulatory Grade micrObial Sequences (FDA-ARGOS): Supporting development and validation of Infectious Disease Dx tests.</title>
        <authorList>
            <person name="Campos J."/>
            <person name="Goldberg B."/>
            <person name="Tallon L.J."/>
            <person name="Sadzewicz L."/>
            <person name="Sengamalay N."/>
            <person name="Ott S."/>
            <person name="Godinez A."/>
            <person name="Nagaraj S."/>
            <person name="Vyas G."/>
            <person name="Aluvathingal J."/>
            <person name="Nadendla S."/>
            <person name="Geyer C."/>
            <person name="Nandy P."/>
            <person name="Hobson J."/>
            <person name="Sichtig H."/>
        </authorList>
    </citation>
    <scope>NUCLEOTIDE SEQUENCE [LARGE SCALE GENOMIC DNA]</scope>
    <source>
        <strain evidence="1 2">FDAARGOS_185</strain>
    </source>
</reference>
<gene>
    <name evidence="1" type="ORF">AUF17_17250</name>
</gene>
<dbReference type="InterPro" id="IPR051541">
    <property type="entry name" value="PTS_SugarTrans_NitroReg"/>
</dbReference>
<dbReference type="RefSeq" id="WP_070503314.1">
    <property type="nucleotide sequence ID" value="NZ_CAAKOC010000255.1"/>
</dbReference>
<dbReference type="SUPFAM" id="SSF55804">
    <property type="entry name" value="Phoshotransferase/anion transport protein"/>
    <property type="match status" value="1"/>
</dbReference>
<dbReference type="Gene3D" id="3.40.930.10">
    <property type="entry name" value="Mannitol-specific EII, Chain A"/>
    <property type="match status" value="1"/>
</dbReference>
<accession>A0A4P8KAN4</accession>
<dbReference type="InterPro" id="IPR016152">
    <property type="entry name" value="PTrfase/Anion_transptr"/>
</dbReference>
<dbReference type="InterPro" id="IPR002178">
    <property type="entry name" value="PTS_EIIA_type-2_dom"/>
</dbReference>
<dbReference type="Pfam" id="PF00359">
    <property type="entry name" value="PTS_EIIA_2"/>
    <property type="match status" value="1"/>
</dbReference>
<evidence type="ECO:0000313" key="2">
    <source>
        <dbReference type="Proteomes" id="UP000316316"/>
    </source>
</evidence>